<dbReference type="GO" id="GO:0008234">
    <property type="term" value="F:cysteine-type peptidase activity"/>
    <property type="evidence" value="ECO:0007669"/>
    <property type="project" value="InterPro"/>
</dbReference>
<dbReference type="Pfam" id="PF00112">
    <property type="entry name" value="Peptidase_C1"/>
    <property type="match status" value="1"/>
</dbReference>
<dbReference type="InterPro" id="IPR000668">
    <property type="entry name" value="Peptidase_C1A_C"/>
</dbReference>
<protein>
    <recommendedName>
        <fullName evidence="1">Peptidase C1A papain C-terminal domain-containing protein</fullName>
    </recommendedName>
</protein>
<keyword evidence="3" id="KW-1185">Reference proteome</keyword>
<dbReference type="Proteomes" id="UP000018936">
    <property type="component" value="Unassembled WGS sequence"/>
</dbReference>
<comment type="caution">
    <text evidence="2">The sequence shown here is derived from an EMBL/GenBank/DDBJ whole genome shotgun (WGS) entry which is preliminary data.</text>
</comment>
<evidence type="ECO:0000259" key="1">
    <source>
        <dbReference type="Pfam" id="PF00112"/>
    </source>
</evidence>
<dbReference type="AlphaFoldDB" id="V8N8J5"/>
<dbReference type="OrthoDB" id="387093at2759"/>
<organism evidence="2 3">
    <name type="scientific">Ophiophagus hannah</name>
    <name type="common">King cobra</name>
    <name type="synonym">Naja hannah</name>
    <dbReference type="NCBI Taxonomy" id="8665"/>
    <lineage>
        <taxon>Eukaryota</taxon>
        <taxon>Metazoa</taxon>
        <taxon>Chordata</taxon>
        <taxon>Craniata</taxon>
        <taxon>Vertebrata</taxon>
        <taxon>Euteleostomi</taxon>
        <taxon>Lepidosauria</taxon>
        <taxon>Squamata</taxon>
        <taxon>Bifurcata</taxon>
        <taxon>Unidentata</taxon>
        <taxon>Episquamata</taxon>
        <taxon>Toxicofera</taxon>
        <taxon>Serpentes</taxon>
        <taxon>Colubroidea</taxon>
        <taxon>Elapidae</taxon>
        <taxon>Elapinae</taxon>
        <taxon>Ophiophagus</taxon>
    </lineage>
</organism>
<dbReference type="InterPro" id="IPR038765">
    <property type="entry name" value="Papain-like_cys_pep_sf"/>
</dbReference>
<feature type="domain" description="Peptidase C1A papain C-terminal" evidence="1">
    <location>
        <begin position="2"/>
        <end position="70"/>
    </location>
</feature>
<feature type="non-terminal residue" evidence="2">
    <location>
        <position position="1"/>
    </location>
</feature>
<gene>
    <name evidence="2" type="ORF">L345_16390</name>
</gene>
<feature type="non-terminal residue" evidence="2">
    <location>
        <position position="81"/>
    </location>
</feature>
<dbReference type="GO" id="GO:0006508">
    <property type="term" value="P:proteolysis"/>
    <property type="evidence" value="ECO:0007669"/>
    <property type="project" value="InterPro"/>
</dbReference>
<dbReference type="SUPFAM" id="SSF54001">
    <property type="entry name" value="Cysteine proteinases"/>
    <property type="match status" value="1"/>
</dbReference>
<proteinExistence type="predicted"/>
<dbReference type="Gene3D" id="3.90.70.10">
    <property type="entry name" value="Cysteine proteinases"/>
    <property type="match status" value="1"/>
</dbReference>
<sequence>VTDCTYHSRGGCLGGYTWDAFLYTFNNSGLVSSTLYPYTGENQRCQKFKKQKLTKIDGYSILPRDEKCKILAKGWIETSEI</sequence>
<evidence type="ECO:0000313" key="3">
    <source>
        <dbReference type="Proteomes" id="UP000018936"/>
    </source>
</evidence>
<accession>V8N8J5</accession>
<evidence type="ECO:0000313" key="2">
    <source>
        <dbReference type="EMBL" id="ETE57892.1"/>
    </source>
</evidence>
<reference evidence="2 3" key="1">
    <citation type="journal article" date="2013" name="Proc. Natl. Acad. Sci. U.S.A.">
        <title>The king cobra genome reveals dynamic gene evolution and adaptation in the snake venom system.</title>
        <authorList>
            <person name="Vonk F.J."/>
            <person name="Casewell N.R."/>
            <person name="Henkel C.V."/>
            <person name="Heimberg A.M."/>
            <person name="Jansen H.J."/>
            <person name="McCleary R.J."/>
            <person name="Kerkkamp H.M."/>
            <person name="Vos R.A."/>
            <person name="Guerreiro I."/>
            <person name="Calvete J.J."/>
            <person name="Wuster W."/>
            <person name="Woods A.E."/>
            <person name="Logan J.M."/>
            <person name="Harrison R.A."/>
            <person name="Castoe T.A."/>
            <person name="de Koning A.P."/>
            <person name="Pollock D.D."/>
            <person name="Yandell M."/>
            <person name="Calderon D."/>
            <person name="Renjifo C."/>
            <person name="Currier R.B."/>
            <person name="Salgado D."/>
            <person name="Pla D."/>
            <person name="Sanz L."/>
            <person name="Hyder A.S."/>
            <person name="Ribeiro J.M."/>
            <person name="Arntzen J.W."/>
            <person name="van den Thillart G.E."/>
            <person name="Boetzer M."/>
            <person name="Pirovano W."/>
            <person name="Dirks R.P."/>
            <person name="Spaink H.P."/>
            <person name="Duboule D."/>
            <person name="McGlinn E."/>
            <person name="Kini R.M."/>
            <person name="Richardson M.K."/>
        </authorList>
    </citation>
    <scope>NUCLEOTIDE SEQUENCE</scope>
    <source>
        <tissue evidence="2">Blood</tissue>
    </source>
</reference>
<name>V8N8J5_OPHHA</name>
<dbReference type="EMBL" id="AZIM01007580">
    <property type="protein sequence ID" value="ETE57892.1"/>
    <property type="molecule type" value="Genomic_DNA"/>
</dbReference>